<dbReference type="Pfam" id="PF18823">
    <property type="entry name" value="InPase"/>
    <property type="match status" value="1"/>
</dbReference>
<protein>
    <recommendedName>
        <fullName evidence="2">Inorganic pyrophosphatase domain-containing protein</fullName>
    </recommendedName>
</protein>
<feature type="non-terminal residue" evidence="3">
    <location>
        <position position="70"/>
    </location>
</feature>
<evidence type="ECO:0000256" key="1">
    <source>
        <dbReference type="SAM" id="MobiDB-lite"/>
    </source>
</evidence>
<dbReference type="EMBL" id="AMCI01000037">
    <property type="protein sequence ID" value="EJX10849.1"/>
    <property type="molecule type" value="Genomic_DNA"/>
</dbReference>
<proteinExistence type="predicted"/>
<comment type="caution">
    <text evidence="3">The sequence shown here is derived from an EMBL/GenBank/DDBJ whole genome shotgun (WGS) entry which is preliminary data.</text>
</comment>
<feature type="region of interest" description="Disordered" evidence="1">
    <location>
        <begin position="1"/>
        <end position="25"/>
    </location>
</feature>
<organism evidence="3">
    <name type="scientific">gut metagenome</name>
    <dbReference type="NCBI Taxonomy" id="749906"/>
    <lineage>
        <taxon>unclassified sequences</taxon>
        <taxon>metagenomes</taxon>
        <taxon>organismal metagenomes</taxon>
    </lineage>
</organism>
<name>J9GSA7_9ZZZZ</name>
<feature type="domain" description="Inorganic pyrophosphatase" evidence="2">
    <location>
        <begin position="1"/>
        <end position="70"/>
    </location>
</feature>
<evidence type="ECO:0000313" key="3">
    <source>
        <dbReference type="EMBL" id="EJX10849.1"/>
    </source>
</evidence>
<accession>J9GSA7</accession>
<sequence>GHVQIGNFDISIENPAGSTRSGVDANGKKWETKMQNTYGYMRGTEGVDGDHIDVFLANDMDAWNGRRVFV</sequence>
<dbReference type="InterPro" id="IPR041595">
    <property type="entry name" value="Inorganic_Pase"/>
</dbReference>
<feature type="non-terminal residue" evidence="3">
    <location>
        <position position="1"/>
    </location>
</feature>
<evidence type="ECO:0000259" key="2">
    <source>
        <dbReference type="Pfam" id="PF18823"/>
    </source>
</evidence>
<gene>
    <name evidence="3" type="ORF">EVA_00451</name>
</gene>
<reference evidence="3" key="1">
    <citation type="journal article" date="2012" name="PLoS ONE">
        <title>Gene sets for utilization of primary and secondary nutrition supplies in the distal gut of endangered iberian lynx.</title>
        <authorList>
            <person name="Alcaide M."/>
            <person name="Messina E."/>
            <person name="Richter M."/>
            <person name="Bargiela R."/>
            <person name="Peplies J."/>
            <person name="Huws S.A."/>
            <person name="Newbold C.J."/>
            <person name="Golyshin P.N."/>
            <person name="Simon M.A."/>
            <person name="Lopez G."/>
            <person name="Yakimov M.M."/>
            <person name="Ferrer M."/>
        </authorList>
    </citation>
    <scope>NUCLEOTIDE SEQUENCE</scope>
</reference>
<dbReference type="AlphaFoldDB" id="J9GSA7"/>